<keyword evidence="2 5" id="KW-0547">Nucleotide-binding</keyword>
<gene>
    <name evidence="9" type="ORF">KIH39_18860</name>
</gene>
<proteinExistence type="predicted"/>
<feature type="transmembrane region" description="Helical" evidence="7">
    <location>
        <begin position="419"/>
        <end position="437"/>
    </location>
</feature>
<dbReference type="RefSeq" id="WP_213494779.1">
    <property type="nucleotide sequence ID" value="NZ_CP074694.1"/>
</dbReference>
<keyword evidence="4 5" id="KW-0067">ATP-binding</keyword>
<evidence type="ECO:0000259" key="8">
    <source>
        <dbReference type="PROSITE" id="PS50011"/>
    </source>
</evidence>
<dbReference type="Gene3D" id="3.30.200.20">
    <property type="entry name" value="Phosphorylase Kinase, domain 1"/>
    <property type="match status" value="1"/>
</dbReference>
<evidence type="ECO:0000256" key="5">
    <source>
        <dbReference type="PROSITE-ProRule" id="PRU10141"/>
    </source>
</evidence>
<evidence type="ECO:0000256" key="4">
    <source>
        <dbReference type="ARBA" id="ARBA00022840"/>
    </source>
</evidence>
<evidence type="ECO:0000313" key="9">
    <source>
        <dbReference type="EMBL" id="QVL30897.1"/>
    </source>
</evidence>
<dbReference type="PROSITE" id="PS50011">
    <property type="entry name" value="PROTEIN_KINASE_DOM"/>
    <property type="match status" value="1"/>
</dbReference>
<dbReference type="Proteomes" id="UP000676194">
    <property type="component" value="Chromosome"/>
</dbReference>
<feature type="binding site" evidence="5">
    <location>
        <position position="101"/>
    </location>
    <ligand>
        <name>ATP</name>
        <dbReference type="ChEBI" id="CHEBI:30616"/>
    </ligand>
</feature>
<dbReference type="PANTHER" id="PTHR43289">
    <property type="entry name" value="MITOGEN-ACTIVATED PROTEIN KINASE KINASE KINASE 20-RELATED"/>
    <property type="match status" value="1"/>
</dbReference>
<dbReference type="CDD" id="cd14014">
    <property type="entry name" value="STKc_PknB_like"/>
    <property type="match status" value="1"/>
</dbReference>
<dbReference type="AlphaFoldDB" id="A0A8E6B2Y8"/>
<keyword evidence="10" id="KW-1185">Reference proteome</keyword>
<dbReference type="KEGG" id="tsph:KIH39_18860"/>
<dbReference type="EMBL" id="CP074694">
    <property type="protein sequence ID" value="QVL30897.1"/>
    <property type="molecule type" value="Genomic_DNA"/>
</dbReference>
<dbReference type="SUPFAM" id="SSF56112">
    <property type="entry name" value="Protein kinase-like (PK-like)"/>
    <property type="match status" value="1"/>
</dbReference>
<dbReference type="SMART" id="SM00220">
    <property type="entry name" value="S_TKc"/>
    <property type="match status" value="1"/>
</dbReference>
<dbReference type="InterPro" id="IPR011009">
    <property type="entry name" value="Kinase-like_dom_sf"/>
</dbReference>
<keyword evidence="7" id="KW-1133">Transmembrane helix</keyword>
<dbReference type="GO" id="GO:0005524">
    <property type="term" value="F:ATP binding"/>
    <property type="evidence" value="ECO:0007669"/>
    <property type="project" value="UniProtKB-UniRule"/>
</dbReference>
<organism evidence="9 10">
    <name type="scientific">Telmatocola sphagniphila</name>
    <dbReference type="NCBI Taxonomy" id="1123043"/>
    <lineage>
        <taxon>Bacteria</taxon>
        <taxon>Pseudomonadati</taxon>
        <taxon>Planctomycetota</taxon>
        <taxon>Planctomycetia</taxon>
        <taxon>Gemmatales</taxon>
        <taxon>Gemmataceae</taxon>
    </lineage>
</organism>
<dbReference type="PANTHER" id="PTHR43289:SF6">
    <property type="entry name" value="SERINE_THREONINE-PROTEIN KINASE NEKL-3"/>
    <property type="match status" value="1"/>
</dbReference>
<feature type="compositionally biased region" description="Polar residues" evidence="6">
    <location>
        <begin position="383"/>
        <end position="392"/>
    </location>
</feature>
<protein>
    <submittedName>
        <fullName evidence="9">Serine/threonine protein kinase</fullName>
    </submittedName>
</protein>
<evidence type="ECO:0000256" key="7">
    <source>
        <dbReference type="SAM" id="Phobius"/>
    </source>
</evidence>
<keyword evidence="9" id="KW-0723">Serine/threonine-protein kinase</keyword>
<evidence type="ECO:0000256" key="2">
    <source>
        <dbReference type="ARBA" id="ARBA00022741"/>
    </source>
</evidence>
<evidence type="ECO:0000256" key="3">
    <source>
        <dbReference type="ARBA" id="ARBA00022777"/>
    </source>
</evidence>
<reference evidence="9" key="1">
    <citation type="submission" date="2021-05" db="EMBL/GenBank/DDBJ databases">
        <title>Complete genome sequence of the cellulolytic planctomycete Telmatocola sphagniphila SP2T and characterization of the first cellulase from planctomycetes.</title>
        <authorList>
            <person name="Rakitin A.L."/>
            <person name="Beletsky A.V."/>
            <person name="Naumoff D.G."/>
            <person name="Kulichevskaya I.S."/>
            <person name="Mardanov A.V."/>
            <person name="Ravin N.V."/>
            <person name="Dedysh S.N."/>
        </authorList>
    </citation>
    <scope>NUCLEOTIDE SEQUENCE</scope>
    <source>
        <strain evidence="9">SP2T</strain>
    </source>
</reference>
<keyword evidence="7" id="KW-0812">Transmembrane</keyword>
<evidence type="ECO:0000313" key="10">
    <source>
        <dbReference type="Proteomes" id="UP000676194"/>
    </source>
</evidence>
<dbReference type="PROSITE" id="PS00108">
    <property type="entry name" value="PROTEIN_KINASE_ST"/>
    <property type="match status" value="1"/>
</dbReference>
<accession>A0A8E6B2Y8</accession>
<keyword evidence="1" id="KW-0808">Transferase</keyword>
<dbReference type="Pfam" id="PF00069">
    <property type="entry name" value="Pkinase"/>
    <property type="match status" value="1"/>
</dbReference>
<sequence length="439" mass="49275">MNPISPEQFQALVIKSKLIDPDRLRKVWKDIPSNLRTDAGKMAAFLVKQRFLTEFQALKLLKGIRQGLVLGKYRILSPIGRGGMGTVYLARHENGSLVALKVLPPKRAKREERTLARFLREMELSQRVKHPNLARTHEVGTSQGIYFIAMEYIRGKSLKQLVVDEGPLSVDRASALFIEVSVGLAYAHARGLIHRDLKPSNIMVTPAGHAKILDFGLAMESDEEIPEDKTIIGGKGYVVGTMDFIAPEQIQNSADVDFRADLYALGCTMYYTLTGQPPFPGGSSKRKMKMHLTEFPEPIPEINPEVPEAFARIAEKLMEKDPSRRYQNADAVCEAIMPWSKDDQPVKQDDELSNTAIIEEVTHTKMHYWREIGTTLAAVVPSESGSQSTSMPNLELSEDEGEKRESTNKIVWNQKITNILLLVLSLLMLIIIVVLIFRQ</sequence>
<dbReference type="InterPro" id="IPR017441">
    <property type="entry name" value="Protein_kinase_ATP_BS"/>
</dbReference>
<dbReference type="GO" id="GO:0004674">
    <property type="term" value="F:protein serine/threonine kinase activity"/>
    <property type="evidence" value="ECO:0007669"/>
    <property type="project" value="UniProtKB-KW"/>
</dbReference>
<evidence type="ECO:0000256" key="1">
    <source>
        <dbReference type="ARBA" id="ARBA00022679"/>
    </source>
</evidence>
<dbReference type="InterPro" id="IPR000719">
    <property type="entry name" value="Prot_kinase_dom"/>
</dbReference>
<evidence type="ECO:0000256" key="6">
    <source>
        <dbReference type="SAM" id="MobiDB-lite"/>
    </source>
</evidence>
<dbReference type="Gene3D" id="1.10.510.10">
    <property type="entry name" value="Transferase(Phosphotransferase) domain 1"/>
    <property type="match status" value="1"/>
</dbReference>
<feature type="region of interest" description="Disordered" evidence="6">
    <location>
        <begin position="381"/>
        <end position="403"/>
    </location>
</feature>
<keyword evidence="7" id="KW-0472">Membrane</keyword>
<feature type="domain" description="Protein kinase" evidence="8">
    <location>
        <begin position="73"/>
        <end position="340"/>
    </location>
</feature>
<dbReference type="InterPro" id="IPR008271">
    <property type="entry name" value="Ser/Thr_kinase_AS"/>
</dbReference>
<name>A0A8E6B2Y8_9BACT</name>
<keyword evidence="3 9" id="KW-0418">Kinase</keyword>
<dbReference type="PROSITE" id="PS00107">
    <property type="entry name" value="PROTEIN_KINASE_ATP"/>
    <property type="match status" value="1"/>
</dbReference>